<feature type="non-terminal residue" evidence="1">
    <location>
        <position position="52"/>
    </location>
</feature>
<evidence type="ECO:0000313" key="1">
    <source>
        <dbReference type="EMBL" id="RLE14306.1"/>
    </source>
</evidence>
<name>A0A662DK96_UNCAE</name>
<evidence type="ECO:0000313" key="2">
    <source>
        <dbReference type="Proteomes" id="UP000280417"/>
    </source>
</evidence>
<sequence length="52" mass="6017">MEYNIKNIKFSPEGKAKIEWALSNMKVLSVIRERFSRERPLEGVKIGACLHV</sequence>
<comment type="caution">
    <text evidence="1">The sequence shown here is derived from an EMBL/GenBank/DDBJ whole genome shotgun (WGS) entry which is preliminary data.</text>
</comment>
<proteinExistence type="predicted"/>
<dbReference type="Pfam" id="PF05221">
    <property type="entry name" value="AdoHcyase"/>
    <property type="match status" value="1"/>
</dbReference>
<dbReference type="AlphaFoldDB" id="A0A662DK96"/>
<dbReference type="InterPro" id="IPR000043">
    <property type="entry name" value="Adenosylhomocysteinase-like"/>
</dbReference>
<protein>
    <submittedName>
        <fullName evidence="1">Adenosylhomocysteinase</fullName>
    </submittedName>
</protein>
<dbReference type="InterPro" id="IPR042172">
    <property type="entry name" value="Adenosylhomocyst_ase-like_sf"/>
</dbReference>
<accession>A0A662DK96</accession>
<dbReference type="EMBL" id="QMQA01000050">
    <property type="protein sequence ID" value="RLE14306.1"/>
    <property type="molecule type" value="Genomic_DNA"/>
</dbReference>
<organism evidence="1 2">
    <name type="scientific">Aerophobetes bacterium</name>
    <dbReference type="NCBI Taxonomy" id="2030807"/>
    <lineage>
        <taxon>Bacteria</taxon>
        <taxon>Candidatus Aerophobota</taxon>
    </lineage>
</organism>
<gene>
    <name evidence="1" type="ORF">DRJ04_02615</name>
</gene>
<dbReference type="Gene3D" id="3.40.50.1480">
    <property type="entry name" value="Adenosylhomocysteinase-like"/>
    <property type="match status" value="1"/>
</dbReference>
<reference evidence="1 2" key="1">
    <citation type="submission" date="2018-06" db="EMBL/GenBank/DDBJ databases">
        <title>Extensive metabolic versatility and redundancy in microbially diverse, dynamic hydrothermal sediments.</title>
        <authorList>
            <person name="Dombrowski N."/>
            <person name="Teske A."/>
            <person name="Baker B.J."/>
        </authorList>
    </citation>
    <scope>NUCLEOTIDE SEQUENCE [LARGE SCALE GENOMIC DNA]</scope>
    <source>
        <strain evidence="1">B3_G15</strain>
    </source>
</reference>
<dbReference type="SUPFAM" id="SSF52283">
    <property type="entry name" value="Formate/glycerate dehydrogenase catalytic domain-like"/>
    <property type="match status" value="1"/>
</dbReference>
<dbReference type="Proteomes" id="UP000280417">
    <property type="component" value="Unassembled WGS sequence"/>
</dbReference>